<organism evidence="2 3">
    <name type="scientific">Undibacterium amnicola</name>
    <dbReference type="NCBI Taxonomy" id="1834038"/>
    <lineage>
        <taxon>Bacteria</taxon>
        <taxon>Pseudomonadati</taxon>
        <taxon>Pseudomonadota</taxon>
        <taxon>Betaproteobacteria</taxon>
        <taxon>Burkholderiales</taxon>
        <taxon>Oxalobacteraceae</taxon>
        <taxon>Undibacterium</taxon>
    </lineage>
</organism>
<protein>
    <submittedName>
        <fullName evidence="2">DUF3455 domain-containing protein</fullName>
    </submittedName>
</protein>
<feature type="chain" id="PRO_5045046354" evidence="1">
    <location>
        <begin position="31"/>
        <end position="188"/>
    </location>
</feature>
<feature type="signal peptide" evidence="1">
    <location>
        <begin position="1"/>
        <end position="30"/>
    </location>
</feature>
<evidence type="ECO:0000313" key="3">
    <source>
        <dbReference type="Proteomes" id="UP000643610"/>
    </source>
</evidence>
<sequence length="188" mass="19663">MKQTIRLARIARIARITAAASILVSLTACGSTLIAPETPAAISVPAGNQLVMIAVGSGDLTYECRVKANSTVAYEWVFAGPNAVLSDKNGMVVGKYYGGPTWESNDGSKVTGKQIAIAPASATAIPLQLVKANAVPNAPAMGAMTDISYIQRLNTMGGIAPTDSCSIDKLGAKKLIKYQADYFFYKAS</sequence>
<keyword evidence="1" id="KW-0732">Signal</keyword>
<evidence type="ECO:0000313" key="2">
    <source>
        <dbReference type="EMBL" id="MBC3831682.1"/>
    </source>
</evidence>
<dbReference type="PROSITE" id="PS51257">
    <property type="entry name" value="PROKAR_LIPOPROTEIN"/>
    <property type="match status" value="1"/>
</dbReference>
<reference evidence="2 3" key="1">
    <citation type="submission" date="2020-08" db="EMBL/GenBank/DDBJ databases">
        <title>Novel species isolated from subtropical streams in China.</title>
        <authorList>
            <person name="Lu H."/>
        </authorList>
    </citation>
    <scope>NUCLEOTIDE SEQUENCE [LARGE SCALE GENOMIC DNA]</scope>
    <source>
        <strain evidence="2 3">KCTC 52442</strain>
    </source>
</reference>
<gene>
    <name evidence="2" type="ORF">H8K33_09195</name>
</gene>
<dbReference type="PANTHER" id="PTHR35567:SF1">
    <property type="entry name" value="CONSERVED FUNGAL PROTEIN (AFU_ORTHOLOGUE AFUA_1G14230)"/>
    <property type="match status" value="1"/>
</dbReference>
<dbReference type="InterPro" id="IPR021851">
    <property type="entry name" value="DUF3455"/>
</dbReference>
<dbReference type="PANTHER" id="PTHR35567">
    <property type="entry name" value="MALATE DEHYDROGENASE (AFU_ORTHOLOGUE AFUA_2G13800)"/>
    <property type="match status" value="1"/>
</dbReference>
<name>A0ABR6XRY3_9BURK</name>
<proteinExistence type="predicted"/>
<dbReference type="Pfam" id="PF11937">
    <property type="entry name" value="DUF3455"/>
    <property type="match status" value="1"/>
</dbReference>
<keyword evidence="3" id="KW-1185">Reference proteome</keyword>
<accession>A0ABR6XRY3</accession>
<evidence type="ECO:0000256" key="1">
    <source>
        <dbReference type="SAM" id="SignalP"/>
    </source>
</evidence>
<comment type="caution">
    <text evidence="2">The sequence shown here is derived from an EMBL/GenBank/DDBJ whole genome shotgun (WGS) entry which is preliminary data.</text>
</comment>
<dbReference type="EMBL" id="JACOFU010000003">
    <property type="protein sequence ID" value="MBC3831682.1"/>
    <property type="molecule type" value="Genomic_DNA"/>
</dbReference>
<dbReference type="RefSeq" id="WP_186890722.1">
    <property type="nucleotide sequence ID" value="NZ_JACOFU010000003.1"/>
</dbReference>
<dbReference type="Proteomes" id="UP000643610">
    <property type="component" value="Unassembled WGS sequence"/>
</dbReference>